<dbReference type="InterPro" id="IPR033723">
    <property type="entry name" value="PET_prickle"/>
</dbReference>
<keyword evidence="4 5" id="KW-0440">LIM domain</keyword>
<dbReference type="FunFam" id="2.10.110.10:FF:000005">
    <property type="entry name" value="Testin isoform 1"/>
    <property type="match status" value="1"/>
</dbReference>
<name>A0A0V1D7Z7_TRIBR</name>
<feature type="region of interest" description="Disordered" evidence="6">
    <location>
        <begin position="969"/>
        <end position="993"/>
    </location>
</feature>
<dbReference type="OMA" id="KAFWQYL"/>
<dbReference type="Pfam" id="PF00412">
    <property type="entry name" value="LIM"/>
    <property type="match status" value="3"/>
</dbReference>
<feature type="domain" description="PET" evidence="8">
    <location>
        <begin position="283"/>
        <end position="391"/>
    </location>
</feature>
<organism evidence="9 10">
    <name type="scientific">Trichinella britovi</name>
    <name type="common">Parasitic roundworm</name>
    <dbReference type="NCBI Taxonomy" id="45882"/>
    <lineage>
        <taxon>Eukaryota</taxon>
        <taxon>Metazoa</taxon>
        <taxon>Ecdysozoa</taxon>
        <taxon>Nematoda</taxon>
        <taxon>Enoplea</taxon>
        <taxon>Dorylaimia</taxon>
        <taxon>Trichinellida</taxon>
        <taxon>Trichinellidae</taxon>
        <taxon>Trichinella</taxon>
    </lineage>
</organism>
<feature type="domain" description="LIM zinc-binding" evidence="7">
    <location>
        <begin position="459"/>
        <end position="519"/>
    </location>
</feature>
<dbReference type="AlphaFoldDB" id="A0A0V1D7Z7"/>
<evidence type="ECO:0000256" key="5">
    <source>
        <dbReference type="PROSITE-ProRule" id="PRU00125"/>
    </source>
</evidence>
<keyword evidence="2" id="KW-0677">Repeat</keyword>
<protein>
    <submittedName>
        <fullName evidence="9">Prickle-like protein 1</fullName>
    </submittedName>
</protein>
<reference evidence="9 10" key="1">
    <citation type="submission" date="2015-01" db="EMBL/GenBank/DDBJ databases">
        <title>Evolution of Trichinella species and genotypes.</title>
        <authorList>
            <person name="Korhonen P.K."/>
            <person name="Edoardo P."/>
            <person name="Giuseppe L.R."/>
            <person name="Gasser R.B."/>
        </authorList>
    </citation>
    <scope>NUCLEOTIDE SEQUENCE [LARGE SCALE GENOMIC DNA]</scope>
    <source>
        <strain evidence="9">ISS120</strain>
    </source>
</reference>
<accession>A0A0V1D7Z7</accession>
<evidence type="ECO:0000259" key="7">
    <source>
        <dbReference type="PROSITE" id="PS50023"/>
    </source>
</evidence>
<dbReference type="InterPro" id="IPR001781">
    <property type="entry name" value="Znf_LIM"/>
</dbReference>
<dbReference type="InterPro" id="IPR010442">
    <property type="entry name" value="PET_domain"/>
</dbReference>
<feature type="compositionally biased region" description="Low complexity" evidence="6">
    <location>
        <begin position="705"/>
        <end position="717"/>
    </location>
</feature>
<evidence type="ECO:0000313" key="9">
    <source>
        <dbReference type="EMBL" id="KRY57578.1"/>
    </source>
</evidence>
<dbReference type="PANTHER" id="PTHR24211">
    <property type="entry name" value="LIM DOMAIN-CONTAINING PROTEIN"/>
    <property type="match status" value="1"/>
</dbReference>
<dbReference type="Gene3D" id="2.10.110.10">
    <property type="entry name" value="Cysteine Rich Protein"/>
    <property type="match status" value="3"/>
</dbReference>
<dbReference type="InterPro" id="IPR047120">
    <property type="entry name" value="Pk/Esn/Tes"/>
</dbReference>
<evidence type="ECO:0000259" key="8">
    <source>
        <dbReference type="PROSITE" id="PS51303"/>
    </source>
</evidence>
<dbReference type="STRING" id="45882.A0A0V1D7Z7"/>
<dbReference type="PROSITE" id="PS50023">
    <property type="entry name" value="LIM_DOMAIN_2"/>
    <property type="match status" value="2"/>
</dbReference>
<keyword evidence="10" id="KW-1185">Reference proteome</keyword>
<proteinExistence type="predicted"/>
<evidence type="ECO:0000256" key="2">
    <source>
        <dbReference type="ARBA" id="ARBA00022737"/>
    </source>
</evidence>
<feature type="compositionally biased region" description="Basic residues" evidence="6">
    <location>
        <begin position="970"/>
        <end position="980"/>
    </location>
</feature>
<dbReference type="Proteomes" id="UP000054653">
    <property type="component" value="Unassembled WGS sequence"/>
</dbReference>
<dbReference type="SMART" id="SM00132">
    <property type="entry name" value="LIM"/>
    <property type="match status" value="3"/>
</dbReference>
<feature type="domain" description="LIM zinc-binding" evidence="7">
    <location>
        <begin position="394"/>
        <end position="458"/>
    </location>
</feature>
<dbReference type="Pfam" id="PF06297">
    <property type="entry name" value="PET"/>
    <property type="match status" value="1"/>
</dbReference>
<comment type="caution">
    <text evidence="9">The sequence shown here is derived from an EMBL/GenBank/DDBJ whole genome shotgun (WGS) entry which is preliminary data.</text>
</comment>
<evidence type="ECO:0000256" key="4">
    <source>
        <dbReference type="ARBA" id="ARBA00023038"/>
    </source>
</evidence>
<gene>
    <name evidence="9" type="primary">PRICKLE1</name>
    <name evidence="9" type="ORF">T03_88</name>
</gene>
<dbReference type="OrthoDB" id="10069167at2759"/>
<dbReference type="GO" id="GO:0008270">
    <property type="term" value="F:zinc ion binding"/>
    <property type="evidence" value="ECO:0007669"/>
    <property type="project" value="InterPro"/>
</dbReference>
<feature type="region of interest" description="Disordered" evidence="6">
    <location>
        <begin position="652"/>
        <end position="722"/>
    </location>
</feature>
<evidence type="ECO:0000256" key="6">
    <source>
        <dbReference type="SAM" id="MobiDB-lite"/>
    </source>
</evidence>
<evidence type="ECO:0000256" key="1">
    <source>
        <dbReference type="ARBA" id="ARBA00022723"/>
    </source>
</evidence>
<evidence type="ECO:0000313" key="10">
    <source>
        <dbReference type="Proteomes" id="UP000054653"/>
    </source>
</evidence>
<keyword evidence="1 5" id="KW-0479">Metal-binding</keyword>
<dbReference type="CDD" id="cd09340">
    <property type="entry name" value="LIM1_Testin_like"/>
    <property type="match status" value="1"/>
</dbReference>
<dbReference type="PANTHER" id="PTHR24211:SF20">
    <property type="entry name" value="PROTEIN ESPINAS-RELATED"/>
    <property type="match status" value="1"/>
</dbReference>
<dbReference type="PROSITE" id="PS00478">
    <property type="entry name" value="LIM_DOMAIN_1"/>
    <property type="match status" value="1"/>
</dbReference>
<dbReference type="CDD" id="cd09827">
    <property type="entry name" value="PET_Prickle"/>
    <property type="match status" value="1"/>
</dbReference>
<dbReference type="EMBL" id="JYDI01000029">
    <property type="protein sequence ID" value="KRY57578.1"/>
    <property type="molecule type" value="Genomic_DNA"/>
</dbReference>
<dbReference type="PROSITE" id="PS51303">
    <property type="entry name" value="PET"/>
    <property type="match status" value="1"/>
</dbReference>
<sequence length="993" mass="111141">MEHNVKLIFPCSSKRLNDFSSELLALNLPQLLQLQFLKEFHLSHFLCACSAYNSLEILLLALSLYGTGLTMAYGRLCLGGKRDFSTGRLVARAYTSTRQKAFWQYLKKLDLPSRITCENGVAEVKFGHVCKQKSAERAGERGGGGIRRIIVPVAATLTDRPSERAAATFENKEQTRRQRQLAGASAAVVEDDSCHSDYASIEYSSRANVIMSGTLSSGTDLMHTREGGSSSLGNYTLSSLEEDPAAPPTTGAAVNPSVSFEKRQRLRNGAVHRHFPSSSAARFRHYRHSTSDDDSGCAIEDYAWVPSGLHPWMIQQYFSRLPEKKIPYVKSAGERWRVHQLLLQLPPQDNDARYCRSLSAKEEKELRIFSQRRKREALGRGTVQMLHRLLRRDMACRQCCQRFQIGEVAVFAHRLNSTTAWHPCCFVCHTCQELLIDLIYFHKDGNIYCGRHHAEILKPRCAACDEIIFADECIEAEGQSWHLNHFTCFECSVCLGGSRYVMRDSHPVCLPCYRTVYEQQCFACHQEIAETDARMSYGQRQWHANNSCFSCQTCGVPLLGRAFCSQTDGLYCGDAGCKSSVQTSQSGGGNNGLMSIHHSSSSREAIYRRTCFDRGELNCQQLKHTAAVASSSSSSYCCSCYRCQHKEKFSTDEEDDHNQRPRRHHPSNNNSHLDERCCQSVDNSGTGDPVYETIASNMNSQGENSGSSSSSSSSSSSLDVEYNDVEAVKESPANVEKNVSTVYLVKTRRQALANHLRRSLPDLTAIQHCHNSAVAAKLLPHAFTGLRLDQRSGKRLLLSNGTECCRGYGETETASTSDVLFKNKNKKKETTFAAEQCCTTLLVDSKHNNDDDDDNDDDDQLDEISGRTVRFQKRPTFLHYSANSFESDAEHRPLDSSASALFNCHRHRSASACSTCSSSSDCSSSTTTSSNDDELEQFPFHSQMRYANQARRFSLTAINKNNSVQLLQRQQHRSKNKRFFSGKEKTKSNCIIS</sequence>
<dbReference type="CDD" id="cd09341">
    <property type="entry name" value="LIM2_Testin_like"/>
    <property type="match status" value="1"/>
</dbReference>
<evidence type="ECO:0000256" key="3">
    <source>
        <dbReference type="ARBA" id="ARBA00022833"/>
    </source>
</evidence>
<keyword evidence="3 5" id="KW-0862">Zinc</keyword>
<feature type="compositionally biased region" description="Polar residues" evidence="6">
    <location>
        <begin position="694"/>
        <end position="704"/>
    </location>
</feature>
<dbReference type="SUPFAM" id="SSF57716">
    <property type="entry name" value="Glucocorticoid receptor-like (DNA-binding domain)"/>
    <property type="match status" value="2"/>
</dbReference>